<dbReference type="OrthoDB" id="5831900at2759"/>
<proteinExistence type="predicted"/>
<dbReference type="EMBL" id="JABEBT010000005">
    <property type="protein sequence ID" value="KAF7639379.1"/>
    <property type="molecule type" value="Genomic_DNA"/>
</dbReference>
<dbReference type="Proteomes" id="UP000605970">
    <property type="component" value="Unassembled WGS sequence"/>
</dbReference>
<dbReference type="PANTHER" id="PTHR31967:SF20">
    <property type="entry name" value="GROUND-LIKE DOMAIN-CONTAINING PROTEIN"/>
    <property type="match status" value="1"/>
</dbReference>
<gene>
    <name evidence="3" type="ORF">Mgra_00001048</name>
</gene>
<protein>
    <submittedName>
        <fullName evidence="3">Ground-like domain-containing protein</fullName>
    </submittedName>
</protein>
<dbReference type="InterPro" id="IPR007284">
    <property type="entry name" value="Ground-like_dom"/>
</dbReference>
<keyword evidence="4" id="KW-1185">Reference proteome</keyword>
<evidence type="ECO:0000259" key="2">
    <source>
        <dbReference type="Pfam" id="PF04155"/>
    </source>
</evidence>
<feature type="chain" id="PRO_5035899859" evidence="1">
    <location>
        <begin position="17"/>
        <end position="171"/>
    </location>
</feature>
<comment type="caution">
    <text evidence="3">The sequence shown here is derived from an EMBL/GenBank/DDBJ whole genome shotgun (WGS) entry which is preliminary data.</text>
</comment>
<evidence type="ECO:0000313" key="3">
    <source>
        <dbReference type="EMBL" id="KAF7639379.1"/>
    </source>
</evidence>
<evidence type="ECO:0000256" key="1">
    <source>
        <dbReference type="SAM" id="SignalP"/>
    </source>
</evidence>
<organism evidence="3 4">
    <name type="scientific">Meloidogyne graminicola</name>
    <dbReference type="NCBI Taxonomy" id="189291"/>
    <lineage>
        <taxon>Eukaryota</taxon>
        <taxon>Metazoa</taxon>
        <taxon>Ecdysozoa</taxon>
        <taxon>Nematoda</taxon>
        <taxon>Chromadorea</taxon>
        <taxon>Rhabditida</taxon>
        <taxon>Tylenchina</taxon>
        <taxon>Tylenchomorpha</taxon>
        <taxon>Tylenchoidea</taxon>
        <taxon>Meloidogynidae</taxon>
        <taxon>Meloidogyninae</taxon>
        <taxon>Meloidogyne</taxon>
    </lineage>
</organism>
<name>A0A8T0A257_9BILA</name>
<keyword evidence="1" id="KW-0732">Signal</keyword>
<reference evidence="3" key="1">
    <citation type="journal article" date="2020" name="Ecol. Evol.">
        <title>Genome structure and content of the rice root-knot nematode (Meloidogyne graminicola).</title>
        <authorList>
            <person name="Phan N.T."/>
            <person name="Danchin E.G.J."/>
            <person name="Klopp C."/>
            <person name="Perfus-Barbeoch L."/>
            <person name="Kozlowski D.K."/>
            <person name="Koutsovoulos G.D."/>
            <person name="Lopez-Roques C."/>
            <person name="Bouchez O."/>
            <person name="Zahm M."/>
            <person name="Besnard G."/>
            <person name="Bellafiore S."/>
        </authorList>
    </citation>
    <scope>NUCLEOTIDE SEQUENCE</scope>
    <source>
        <strain evidence="3">VN-18</strain>
    </source>
</reference>
<feature type="signal peptide" evidence="1">
    <location>
        <begin position="1"/>
        <end position="16"/>
    </location>
</feature>
<sequence length="171" mass="19300">MLQLILILLSFEIIFGQNPYEQVPSVPYAPPLPTQPPYAPQPLLQNQYTPVPTKPSLAVGNYEEAGISSFPLPNCYLNNDGFMCCNKELENLMDNTYRNLSRSRNGEWKKCNIHQVAVATQRNAEKHFGVDFELVVGAGDYASKNYFSKDLVKICKIKRENSIILAFATPR</sequence>
<dbReference type="Pfam" id="PF04155">
    <property type="entry name" value="Ground-like"/>
    <property type="match status" value="1"/>
</dbReference>
<accession>A0A8T0A257</accession>
<dbReference type="PANTHER" id="PTHR31967">
    <property type="entry name" value="GROUNDHOG (HEDGEHOG-LIKE FAMILY)-RELATED"/>
    <property type="match status" value="1"/>
</dbReference>
<evidence type="ECO:0000313" key="4">
    <source>
        <dbReference type="Proteomes" id="UP000605970"/>
    </source>
</evidence>
<dbReference type="AlphaFoldDB" id="A0A8T0A257"/>
<feature type="domain" description="Ground-like" evidence="2">
    <location>
        <begin position="81"/>
        <end position="167"/>
    </location>
</feature>